<name>A0A9P6YK21_RHIOR</name>
<feature type="coiled-coil region" evidence="1">
    <location>
        <begin position="50"/>
        <end position="77"/>
    </location>
</feature>
<protein>
    <submittedName>
        <fullName evidence="2">Uncharacterized protein</fullName>
    </submittedName>
</protein>
<dbReference type="Proteomes" id="UP000717996">
    <property type="component" value="Unassembled WGS sequence"/>
</dbReference>
<dbReference type="AlphaFoldDB" id="A0A9P6YK21"/>
<sequence>MDYKKGGHIIKQKLSSSLFDWKELIEYNGSQNVFVNEKVSTTPDLSMITVKQLQAELAAAKAEINRLQQQNASLLERLAQDPPTIVPTCVSTAAVSCSPASHSSLQLKLSTKRPHLQSLNLISTKKLPNLNMLHRFLAKRLSLTLSVPLPPIKGLNTFISLYNLAFPFAKYVLYFDDCISTATVSWAFTIPTVISLASSSITTMKLKSAPNWKNSKFPYTTITILWIQTTFETLTMTTSIKMKRSVPHGASSLNV</sequence>
<dbReference type="EMBL" id="JAANIT010000261">
    <property type="protein sequence ID" value="KAG1549745.1"/>
    <property type="molecule type" value="Genomic_DNA"/>
</dbReference>
<evidence type="ECO:0000313" key="3">
    <source>
        <dbReference type="Proteomes" id="UP000717996"/>
    </source>
</evidence>
<accession>A0A9P6YK21</accession>
<comment type="caution">
    <text evidence="2">The sequence shown here is derived from an EMBL/GenBank/DDBJ whole genome shotgun (WGS) entry which is preliminary data.</text>
</comment>
<keyword evidence="1" id="KW-0175">Coiled coil</keyword>
<evidence type="ECO:0000256" key="1">
    <source>
        <dbReference type="SAM" id="Coils"/>
    </source>
</evidence>
<proteinExistence type="predicted"/>
<gene>
    <name evidence="2" type="ORF">G6F51_002871</name>
</gene>
<organism evidence="2 3">
    <name type="scientific">Rhizopus oryzae</name>
    <name type="common">Mucormycosis agent</name>
    <name type="synonym">Rhizopus arrhizus var. delemar</name>
    <dbReference type="NCBI Taxonomy" id="64495"/>
    <lineage>
        <taxon>Eukaryota</taxon>
        <taxon>Fungi</taxon>
        <taxon>Fungi incertae sedis</taxon>
        <taxon>Mucoromycota</taxon>
        <taxon>Mucoromycotina</taxon>
        <taxon>Mucoromycetes</taxon>
        <taxon>Mucorales</taxon>
        <taxon>Mucorineae</taxon>
        <taxon>Rhizopodaceae</taxon>
        <taxon>Rhizopus</taxon>
    </lineage>
</organism>
<evidence type="ECO:0000313" key="2">
    <source>
        <dbReference type="EMBL" id="KAG1549745.1"/>
    </source>
</evidence>
<reference evidence="2" key="1">
    <citation type="journal article" date="2020" name="Microb. Genom.">
        <title>Genetic diversity of clinical and environmental Mucorales isolates obtained from an investigation of mucormycosis cases among solid organ transplant recipients.</title>
        <authorList>
            <person name="Nguyen M.H."/>
            <person name="Kaul D."/>
            <person name="Muto C."/>
            <person name="Cheng S.J."/>
            <person name="Richter R.A."/>
            <person name="Bruno V.M."/>
            <person name="Liu G."/>
            <person name="Beyhan S."/>
            <person name="Sundermann A.J."/>
            <person name="Mounaud S."/>
            <person name="Pasculle A.W."/>
            <person name="Nierman W.C."/>
            <person name="Driscoll E."/>
            <person name="Cumbie R."/>
            <person name="Clancy C.J."/>
            <person name="Dupont C.L."/>
        </authorList>
    </citation>
    <scope>NUCLEOTIDE SEQUENCE</scope>
    <source>
        <strain evidence="2">GL16</strain>
    </source>
</reference>